<accession>A0A0V7ZVL1</accession>
<organism evidence="2 3">
    <name type="scientific">Mastigocoleus testarum BC008</name>
    <dbReference type="NCBI Taxonomy" id="371196"/>
    <lineage>
        <taxon>Bacteria</taxon>
        <taxon>Bacillati</taxon>
        <taxon>Cyanobacteriota</taxon>
        <taxon>Cyanophyceae</taxon>
        <taxon>Nostocales</taxon>
        <taxon>Hapalosiphonaceae</taxon>
        <taxon>Mastigocoleus</taxon>
    </lineage>
</organism>
<name>A0A0V7ZVL1_9CYAN</name>
<gene>
    <name evidence="1" type="ORF">BC008_01240</name>
    <name evidence="2" type="ORF">BC008_01485</name>
</gene>
<comment type="caution">
    <text evidence="2">The sequence shown here is derived from an EMBL/GenBank/DDBJ whole genome shotgun (WGS) entry which is preliminary data.</text>
</comment>
<dbReference type="Proteomes" id="UP000053372">
    <property type="component" value="Unassembled WGS sequence"/>
</dbReference>
<evidence type="ECO:0000313" key="1">
    <source>
        <dbReference type="EMBL" id="KST68521.1"/>
    </source>
</evidence>
<evidence type="ECO:0008006" key="4">
    <source>
        <dbReference type="Google" id="ProtNLM"/>
    </source>
</evidence>
<dbReference type="OrthoDB" id="149069at2"/>
<reference evidence="2 3" key="1">
    <citation type="journal article" date="2015" name="Genome Announc.">
        <title>Draft Genome of the Euendolithic (true boring) Cyanobacterium Mastigocoleus testarum strain BC008.</title>
        <authorList>
            <person name="Guida B.S."/>
            <person name="Garcia-Pichel F."/>
        </authorList>
    </citation>
    <scope>NUCLEOTIDE SEQUENCE [LARGE SCALE GENOMIC DNA]</scope>
    <source>
        <strain evidence="2 3">BC008</strain>
    </source>
</reference>
<dbReference type="EMBL" id="LMTZ01000059">
    <property type="protein sequence ID" value="KST68521.1"/>
    <property type="molecule type" value="Genomic_DNA"/>
</dbReference>
<keyword evidence="3" id="KW-1185">Reference proteome</keyword>
<evidence type="ECO:0000313" key="2">
    <source>
        <dbReference type="EMBL" id="KST68656.1"/>
    </source>
</evidence>
<proteinExistence type="predicted"/>
<dbReference type="AlphaFoldDB" id="A0A0V7ZVL1"/>
<sequence length="140" mass="15522">MSSTDNLKTKFKSLAPHLNERLTRLWAVTEAVTLGRGGITQVSLATGLSPKTIRVGIKELNTESENLLPHVRFQKRIRAIGGGRKPLQDKDPTLIRDLEGLIEPITRGDPESSLCWTCKNTNKLAQQLREKGHSISARTV</sequence>
<dbReference type="Pfam" id="PF07592">
    <property type="entry name" value="DDE_Tnp_ISAZ013"/>
    <property type="match status" value="1"/>
</dbReference>
<protein>
    <recommendedName>
        <fullName evidence="4">ISAzo13 family transposase</fullName>
    </recommendedName>
</protein>
<dbReference type="InterPro" id="IPR011518">
    <property type="entry name" value="Transposase_36"/>
</dbReference>
<dbReference type="RefSeq" id="WP_058183463.1">
    <property type="nucleotide sequence ID" value="NZ_LMTZ01000054.1"/>
</dbReference>
<evidence type="ECO:0000313" key="3">
    <source>
        <dbReference type="Proteomes" id="UP000053372"/>
    </source>
</evidence>
<dbReference type="EMBL" id="LMTZ01000054">
    <property type="protein sequence ID" value="KST68656.1"/>
    <property type="molecule type" value="Genomic_DNA"/>
</dbReference>